<evidence type="ECO:0000313" key="2">
    <source>
        <dbReference type="EMBL" id="EMC98368.1"/>
    </source>
</evidence>
<reference evidence="2 3" key="1">
    <citation type="journal article" date="2012" name="PLoS Pathog.">
        <title>Diverse lifestyles and strategies of plant pathogenesis encoded in the genomes of eighteen Dothideomycetes fungi.</title>
        <authorList>
            <person name="Ohm R.A."/>
            <person name="Feau N."/>
            <person name="Henrissat B."/>
            <person name="Schoch C.L."/>
            <person name="Horwitz B.A."/>
            <person name="Barry K.W."/>
            <person name="Condon B.J."/>
            <person name="Copeland A.C."/>
            <person name="Dhillon B."/>
            <person name="Glaser F."/>
            <person name="Hesse C.N."/>
            <person name="Kosti I."/>
            <person name="LaButti K."/>
            <person name="Lindquist E.A."/>
            <person name="Lucas S."/>
            <person name="Salamov A.A."/>
            <person name="Bradshaw R.E."/>
            <person name="Ciuffetti L."/>
            <person name="Hamelin R.C."/>
            <person name="Kema G.H.J."/>
            <person name="Lawrence C."/>
            <person name="Scott J.A."/>
            <person name="Spatafora J.W."/>
            <person name="Turgeon B.G."/>
            <person name="de Wit P.J.G.M."/>
            <person name="Zhong S."/>
            <person name="Goodwin S.B."/>
            <person name="Grigoriev I.V."/>
        </authorList>
    </citation>
    <scope>NUCLEOTIDE SEQUENCE [LARGE SCALE GENOMIC DNA]</scope>
    <source>
        <strain evidence="2 3">UAMH 10762</strain>
    </source>
</reference>
<dbReference type="GeneID" id="19107587"/>
<accession>M2N335</accession>
<feature type="region of interest" description="Disordered" evidence="1">
    <location>
        <begin position="1"/>
        <end position="46"/>
    </location>
</feature>
<gene>
    <name evidence="2" type="ORF">BAUCODRAFT_121243</name>
</gene>
<dbReference type="HOGENOM" id="CLU_580055_0_0_1"/>
<feature type="region of interest" description="Disordered" evidence="1">
    <location>
        <begin position="130"/>
        <end position="193"/>
    </location>
</feature>
<proteinExistence type="predicted"/>
<dbReference type="InterPro" id="IPR038883">
    <property type="entry name" value="AN11006-like"/>
</dbReference>
<dbReference type="eggNOG" id="ENOG502SU4S">
    <property type="taxonomic scope" value="Eukaryota"/>
</dbReference>
<name>M2N335_BAUPA</name>
<dbReference type="RefSeq" id="XP_007675018.1">
    <property type="nucleotide sequence ID" value="XM_007676828.1"/>
</dbReference>
<protein>
    <recommendedName>
        <fullName evidence="4">F-box domain-containing protein</fullName>
    </recommendedName>
</protein>
<dbReference type="KEGG" id="bcom:BAUCODRAFT_121243"/>
<feature type="compositionally biased region" description="Polar residues" evidence="1">
    <location>
        <begin position="16"/>
        <end position="29"/>
    </location>
</feature>
<organism evidence="2 3">
    <name type="scientific">Baudoinia panamericana (strain UAMH 10762)</name>
    <name type="common">Angels' share fungus</name>
    <name type="synonym">Baudoinia compniacensis (strain UAMH 10762)</name>
    <dbReference type="NCBI Taxonomy" id="717646"/>
    <lineage>
        <taxon>Eukaryota</taxon>
        <taxon>Fungi</taxon>
        <taxon>Dikarya</taxon>
        <taxon>Ascomycota</taxon>
        <taxon>Pezizomycotina</taxon>
        <taxon>Dothideomycetes</taxon>
        <taxon>Dothideomycetidae</taxon>
        <taxon>Mycosphaerellales</taxon>
        <taxon>Teratosphaeriaceae</taxon>
        <taxon>Baudoinia</taxon>
    </lineage>
</organism>
<dbReference type="PANTHER" id="PTHR42085:SF7">
    <property type="entry name" value="F-BOX DOMAIN-CONTAINING PROTEIN"/>
    <property type="match status" value="1"/>
</dbReference>
<dbReference type="AlphaFoldDB" id="M2N335"/>
<dbReference type="EMBL" id="KB445553">
    <property type="protein sequence ID" value="EMC98368.1"/>
    <property type="molecule type" value="Genomic_DNA"/>
</dbReference>
<keyword evidence="3" id="KW-1185">Reference proteome</keyword>
<dbReference type="Proteomes" id="UP000011761">
    <property type="component" value="Unassembled WGS sequence"/>
</dbReference>
<dbReference type="PANTHER" id="PTHR42085">
    <property type="entry name" value="F-BOX DOMAIN-CONTAINING PROTEIN"/>
    <property type="match status" value="1"/>
</dbReference>
<dbReference type="OMA" id="KIVIHMP"/>
<sequence length="411" mass="45571">MARATSSGRVAKRRSATGTGQEHNGMSTRLRSRLATEATSASGSKLQEMVDEVCYMSTTGESEPPSEHDAMDEDVDGHMAYMEGLEVARAGKRKALFEDKQFPLMQLPAEIRNEIYRACLTRPFNILLSKKEQPRPAPRPQQDEVDADARIDISPSSTGMEDDEIAGSSSQSRSATRSQPTGPSIWSNRHTRPMRVTRLSARQSSAGATATIGRGLKCTTRAHRRVSLPPLPLPPPTPRPQAEDPLVVNLLRVSKTVYQEARSVLYSENHFNLDLATAPATLATLHQRSRRQIRHVEVGIPSYNEILDRFQETVRLSLRYCWGLRKMVIYMPFSLPTTDGNAAPTNTTTVYANGFDILRWLPRQCEVDLRGSVSAEVEAVVSKNANLAKTLDELAYARRQLISNEGDRSPG</sequence>
<evidence type="ECO:0000313" key="3">
    <source>
        <dbReference type="Proteomes" id="UP000011761"/>
    </source>
</evidence>
<dbReference type="OrthoDB" id="2951834at2759"/>
<feature type="compositionally biased region" description="Low complexity" evidence="1">
    <location>
        <begin position="168"/>
        <end position="179"/>
    </location>
</feature>
<evidence type="ECO:0008006" key="4">
    <source>
        <dbReference type="Google" id="ProtNLM"/>
    </source>
</evidence>
<evidence type="ECO:0000256" key="1">
    <source>
        <dbReference type="SAM" id="MobiDB-lite"/>
    </source>
</evidence>
<dbReference type="STRING" id="717646.M2N335"/>